<name>A0A1J4U5V4_9BACT</name>
<protein>
    <recommendedName>
        <fullName evidence="3">AbiEi antitoxin C-terminal domain-containing protein</fullName>
    </recommendedName>
</protein>
<dbReference type="STRING" id="1805238.AUJ23_01080"/>
<evidence type="ECO:0000313" key="1">
    <source>
        <dbReference type="EMBL" id="OIO19898.1"/>
    </source>
</evidence>
<evidence type="ECO:0000313" key="2">
    <source>
        <dbReference type="Proteomes" id="UP000181941"/>
    </source>
</evidence>
<reference evidence="1 2" key="1">
    <citation type="journal article" date="2016" name="Environ. Microbiol.">
        <title>Genomic resolution of a cold subsurface aquifer community provides metabolic insights for novel microbes adapted to high CO concentrations.</title>
        <authorList>
            <person name="Probst A.J."/>
            <person name="Castelle C.J."/>
            <person name="Singh A."/>
            <person name="Brown C.T."/>
            <person name="Anantharaman K."/>
            <person name="Sharon I."/>
            <person name="Hug L.A."/>
            <person name="Burstein D."/>
            <person name="Emerson J.B."/>
            <person name="Thomas B.C."/>
            <person name="Banfield J.F."/>
        </authorList>
    </citation>
    <scope>NUCLEOTIDE SEQUENCE [LARGE SCALE GENOMIC DNA]</scope>
    <source>
        <strain evidence="1">CG1_02_32_51</strain>
    </source>
</reference>
<accession>A0A1J4U5V4</accession>
<sequence>MIYIELENGLIKQKPVFSLRDIENAGFKVYPYQLNLWTKKGYLKKLKGGFYIFSKAKISNEIIANYLRQPSYISLEYALYLYNYTVDIPFQITSVTTRNTARIQVENNIFIYYHVKPSVFNGFVNNNNFFLATAEKALVDLFYLYPKKFNNNEDFFEARFHEEMMKEKLDWVGLFDIAKLYNNQSLVRRLESFKKYIFNQ</sequence>
<gene>
    <name evidence="1" type="ORF">AUJ23_01080</name>
</gene>
<organism evidence="1 2">
    <name type="scientific">Candidatus Magasanikbacteria bacterium CG1_02_32_51</name>
    <dbReference type="NCBI Taxonomy" id="1805238"/>
    <lineage>
        <taxon>Bacteria</taxon>
        <taxon>Candidatus Magasanikiibacteriota</taxon>
    </lineage>
</organism>
<evidence type="ECO:0008006" key="3">
    <source>
        <dbReference type="Google" id="ProtNLM"/>
    </source>
</evidence>
<proteinExistence type="predicted"/>
<comment type="caution">
    <text evidence="1">The sequence shown here is derived from an EMBL/GenBank/DDBJ whole genome shotgun (WGS) entry which is preliminary data.</text>
</comment>
<dbReference type="EMBL" id="MNVC01000014">
    <property type="protein sequence ID" value="OIO19898.1"/>
    <property type="molecule type" value="Genomic_DNA"/>
</dbReference>
<dbReference type="Proteomes" id="UP000181941">
    <property type="component" value="Unassembled WGS sequence"/>
</dbReference>
<dbReference type="AlphaFoldDB" id="A0A1J4U5V4"/>